<dbReference type="RefSeq" id="WP_127945216.1">
    <property type="nucleotide sequence ID" value="NZ_RKLN01000001.1"/>
</dbReference>
<comment type="caution">
    <text evidence="2">The sequence shown here is derived from an EMBL/GenBank/DDBJ whole genome shotgun (WGS) entry which is preliminary data.</text>
</comment>
<name>A0A438B5I0_9NOCA</name>
<keyword evidence="3" id="KW-1185">Reference proteome</keyword>
<gene>
    <name evidence="2" type="ORF">EF834_01955</name>
</gene>
<dbReference type="EMBL" id="RKLN01000001">
    <property type="protein sequence ID" value="RVW06243.1"/>
    <property type="molecule type" value="Genomic_DNA"/>
</dbReference>
<proteinExistence type="predicted"/>
<dbReference type="AlphaFoldDB" id="A0A438B5I0"/>
<feature type="region of interest" description="Disordered" evidence="1">
    <location>
        <begin position="63"/>
        <end position="106"/>
    </location>
</feature>
<accession>A0A438B5I0</accession>
<evidence type="ECO:0000313" key="2">
    <source>
        <dbReference type="EMBL" id="RVW06243.1"/>
    </source>
</evidence>
<sequence>MNDGDRSHAGKLDRPVTEDELRAIVAASEHLALTIPGSRPLLDQITEVTKIALINLKQAIGVLPPDDQRPHPLRPVIPRPSRTPPMWANNPGHTRRTTYPPTRRVK</sequence>
<dbReference type="OrthoDB" id="9792218at2"/>
<feature type="compositionally biased region" description="Low complexity" evidence="1">
    <location>
        <begin position="97"/>
        <end position="106"/>
    </location>
</feature>
<dbReference type="Proteomes" id="UP000284333">
    <property type="component" value="Unassembled WGS sequence"/>
</dbReference>
<evidence type="ECO:0000313" key="3">
    <source>
        <dbReference type="Proteomes" id="UP000284333"/>
    </source>
</evidence>
<organism evidence="2 3">
    <name type="scientific">Rhodococcus spongiicola</name>
    <dbReference type="NCBI Taxonomy" id="2487352"/>
    <lineage>
        <taxon>Bacteria</taxon>
        <taxon>Bacillati</taxon>
        <taxon>Actinomycetota</taxon>
        <taxon>Actinomycetes</taxon>
        <taxon>Mycobacteriales</taxon>
        <taxon>Nocardiaceae</taxon>
        <taxon>Rhodococcus</taxon>
    </lineage>
</organism>
<protein>
    <submittedName>
        <fullName evidence="2">Uncharacterized protein</fullName>
    </submittedName>
</protein>
<reference evidence="2 3" key="1">
    <citation type="submission" date="2018-11" db="EMBL/GenBank/DDBJ databases">
        <title>Rhodococcus spongicola sp. nov. and Rhodococcus xishaensis sp. nov. from marine sponges.</title>
        <authorList>
            <person name="Li L."/>
            <person name="Lin H.W."/>
        </authorList>
    </citation>
    <scope>NUCLEOTIDE SEQUENCE [LARGE SCALE GENOMIC DNA]</scope>
    <source>
        <strain evidence="2 3">LHW50502</strain>
    </source>
</reference>
<evidence type="ECO:0000256" key="1">
    <source>
        <dbReference type="SAM" id="MobiDB-lite"/>
    </source>
</evidence>
<feature type="compositionally biased region" description="Pro residues" evidence="1">
    <location>
        <begin position="73"/>
        <end position="83"/>
    </location>
</feature>